<dbReference type="SUPFAM" id="SSF54373">
    <property type="entry name" value="FAD-linked reductases, C-terminal domain"/>
    <property type="match status" value="1"/>
</dbReference>
<keyword evidence="5" id="KW-0560">Oxidoreductase</keyword>
<dbReference type="InterPro" id="IPR045170">
    <property type="entry name" value="MTOX"/>
</dbReference>
<dbReference type="Gene3D" id="3.30.9.10">
    <property type="entry name" value="D-Amino Acid Oxidase, subunit A, domain 2"/>
    <property type="match status" value="1"/>
</dbReference>
<accession>A0A3R7F7F3</accession>
<comment type="similarity">
    <text evidence="2">Belongs to the MSOX/MTOX family.</text>
</comment>
<evidence type="ECO:0000256" key="1">
    <source>
        <dbReference type="ARBA" id="ARBA00001974"/>
    </source>
</evidence>
<dbReference type="Proteomes" id="UP000215289">
    <property type="component" value="Unassembled WGS sequence"/>
</dbReference>
<protein>
    <recommendedName>
        <fullName evidence="6">FAD dependent oxidoreductase domain-containing protein</fullName>
    </recommendedName>
</protein>
<comment type="caution">
    <text evidence="7">The sequence shown here is derived from an EMBL/GenBank/DDBJ whole genome shotgun (WGS) entry which is preliminary data.</text>
</comment>
<dbReference type="Pfam" id="PF01266">
    <property type="entry name" value="DAO"/>
    <property type="match status" value="1"/>
</dbReference>
<dbReference type="EMBL" id="NIDN02000077">
    <property type="protein sequence ID" value="RLL97468.1"/>
    <property type="molecule type" value="Genomic_DNA"/>
</dbReference>
<organism evidence="7 8">
    <name type="scientific">Aspergillus turcosus</name>
    <dbReference type="NCBI Taxonomy" id="1245748"/>
    <lineage>
        <taxon>Eukaryota</taxon>
        <taxon>Fungi</taxon>
        <taxon>Dikarya</taxon>
        <taxon>Ascomycota</taxon>
        <taxon>Pezizomycotina</taxon>
        <taxon>Eurotiomycetes</taxon>
        <taxon>Eurotiomycetidae</taxon>
        <taxon>Eurotiales</taxon>
        <taxon>Aspergillaceae</taxon>
        <taxon>Aspergillus</taxon>
        <taxon>Aspergillus subgen. Fumigati</taxon>
    </lineage>
</organism>
<dbReference type="SUPFAM" id="SSF51905">
    <property type="entry name" value="FAD/NAD(P)-binding domain"/>
    <property type="match status" value="1"/>
</dbReference>
<dbReference type="PANTHER" id="PTHR10961">
    <property type="entry name" value="PEROXISOMAL SARCOSINE OXIDASE"/>
    <property type="match status" value="1"/>
</dbReference>
<evidence type="ECO:0000256" key="2">
    <source>
        <dbReference type="ARBA" id="ARBA00010989"/>
    </source>
</evidence>
<keyword evidence="4" id="KW-0274">FAD</keyword>
<dbReference type="AlphaFoldDB" id="A0A3R7F7F3"/>
<keyword evidence="3" id="KW-0285">Flavoprotein</keyword>
<dbReference type="STRING" id="1245748.A0A3R7F7F3"/>
<name>A0A3R7F7F3_9EURO</name>
<dbReference type="OrthoDB" id="424974at2759"/>
<reference evidence="7 8" key="1">
    <citation type="submission" date="2018-08" db="EMBL/GenBank/DDBJ databases">
        <title>Draft genome sequences of two Aspergillus turcosus clinical strains isolated from bronchoalveolar lavage fluid: one azole-susceptible and the other azole-resistant.</title>
        <authorList>
            <person name="Parent-Michaud M."/>
            <person name="Dufresne P.J."/>
            <person name="Fournier E."/>
            <person name="Martineau C."/>
            <person name="Moreira S."/>
            <person name="Perkins V."/>
            <person name="De Repentigny L."/>
            <person name="Dufresne S.F."/>
        </authorList>
    </citation>
    <scope>NUCLEOTIDE SEQUENCE [LARGE SCALE GENOMIC DNA]</scope>
    <source>
        <strain evidence="7">HMR AF 1038</strain>
    </source>
</reference>
<proteinExistence type="inferred from homology"/>
<dbReference type="PANTHER" id="PTHR10961:SF7">
    <property type="entry name" value="FAD DEPENDENT OXIDOREDUCTASE DOMAIN-CONTAINING PROTEIN"/>
    <property type="match status" value="1"/>
</dbReference>
<dbReference type="InterPro" id="IPR006076">
    <property type="entry name" value="FAD-dep_OxRdtase"/>
</dbReference>
<dbReference type="Gene3D" id="3.50.50.60">
    <property type="entry name" value="FAD/NAD(P)-binding domain"/>
    <property type="match status" value="1"/>
</dbReference>
<evidence type="ECO:0000313" key="7">
    <source>
        <dbReference type="EMBL" id="RLL97468.1"/>
    </source>
</evidence>
<evidence type="ECO:0000256" key="4">
    <source>
        <dbReference type="ARBA" id="ARBA00022827"/>
    </source>
</evidence>
<dbReference type="GO" id="GO:0050660">
    <property type="term" value="F:flavin adenine dinucleotide binding"/>
    <property type="evidence" value="ECO:0007669"/>
    <property type="project" value="InterPro"/>
</dbReference>
<sequence length="435" mass="48427">METSPFYDVAVVGGGAIGLSAAHEVAKGGSTVVVIEKNQFFNQAGSSGDLARMFRTMYTEGFMADLANESIRLWDELEAEAGEKLRLMSGLLNFGDPNYGAGGPEGTLMGPKPNLDRLNMRYSELSRDEIEAKYAFRRLPADYIGLYAPDNGIINVPRLLRSLYRLAEERGAKLHQHTSVQKMVPAEDGWLIQAIRNGSPVQYRAKKVIIACGAYTNHILRESFNVQLDLDIWEMVSCYFDIDASDEAPSFPSMWFQFQDDINGQSKLFYGFPPLPWGPPNLVRVAVDTATRRIRDPEERSTDILSPEDIANVQSFVREHMVGVDSTVPALTGICLQTNTFDNMFVLDHIPEQYLNGGAPKSVALFTAGWAMKFVPLLGQALKELVIEGDSERFALEQFSITRKDPVSGKSLLVECSKKVPPSSWYQKLFSWKAS</sequence>
<evidence type="ECO:0000256" key="3">
    <source>
        <dbReference type="ARBA" id="ARBA00022630"/>
    </source>
</evidence>
<dbReference type="GO" id="GO:0008115">
    <property type="term" value="F:sarcosine oxidase activity"/>
    <property type="evidence" value="ECO:0007669"/>
    <property type="project" value="TreeGrafter"/>
</dbReference>
<gene>
    <name evidence="7" type="ORF">CFD26_105573</name>
</gene>
<evidence type="ECO:0000259" key="6">
    <source>
        <dbReference type="Pfam" id="PF01266"/>
    </source>
</evidence>
<evidence type="ECO:0000256" key="5">
    <source>
        <dbReference type="ARBA" id="ARBA00023002"/>
    </source>
</evidence>
<comment type="cofactor">
    <cofactor evidence="1">
        <name>FAD</name>
        <dbReference type="ChEBI" id="CHEBI:57692"/>
    </cofactor>
</comment>
<feature type="domain" description="FAD dependent oxidoreductase" evidence="6">
    <location>
        <begin position="8"/>
        <end position="384"/>
    </location>
</feature>
<evidence type="ECO:0000313" key="8">
    <source>
        <dbReference type="Proteomes" id="UP000215289"/>
    </source>
</evidence>
<keyword evidence="8" id="KW-1185">Reference proteome</keyword>
<dbReference type="InterPro" id="IPR036188">
    <property type="entry name" value="FAD/NAD-bd_sf"/>
</dbReference>